<dbReference type="Pfam" id="PF03215">
    <property type="entry name" value="Rad17"/>
    <property type="match status" value="1"/>
</dbReference>
<feature type="compositionally biased region" description="Polar residues" evidence="8">
    <location>
        <begin position="1"/>
        <end position="20"/>
    </location>
</feature>
<evidence type="ECO:0000256" key="4">
    <source>
        <dbReference type="ARBA" id="ARBA00022763"/>
    </source>
</evidence>
<keyword evidence="7" id="KW-0131">Cell cycle</keyword>
<evidence type="ECO:0000313" key="10">
    <source>
        <dbReference type="Ensembl" id="ENSSANP00000004700.1"/>
    </source>
</evidence>
<dbReference type="GeneID" id="107672793"/>
<dbReference type="Gene3D" id="3.40.50.300">
    <property type="entry name" value="P-loop containing nucleotide triphosphate hydrolases"/>
    <property type="match status" value="1"/>
</dbReference>
<feature type="region of interest" description="Disordered" evidence="8">
    <location>
        <begin position="1"/>
        <end position="91"/>
    </location>
</feature>
<evidence type="ECO:0000256" key="6">
    <source>
        <dbReference type="ARBA" id="ARBA00023242"/>
    </source>
</evidence>
<dbReference type="NCBIfam" id="TIGR00602">
    <property type="entry name" value="rad24"/>
    <property type="match status" value="1"/>
</dbReference>
<keyword evidence="11" id="KW-1185">Reference proteome</keyword>
<dbReference type="GO" id="GO:0005524">
    <property type="term" value="F:ATP binding"/>
    <property type="evidence" value="ECO:0007669"/>
    <property type="project" value="UniProtKB-KW"/>
</dbReference>
<dbReference type="GO" id="GO:0003689">
    <property type="term" value="F:DNA clamp loader activity"/>
    <property type="evidence" value="ECO:0007669"/>
    <property type="project" value="InterPro"/>
</dbReference>
<feature type="region of interest" description="Disordered" evidence="8">
    <location>
        <begin position="362"/>
        <end position="386"/>
    </location>
</feature>
<evidence type="ECO:0000256" key="1">
    <source>
        <dbReference type="ARBA" id="ARBA00004123"/>
    </source>
</evidence>
<comment type="subcellular location">
    <subcellularLocation>
        <location evidence="1">Nucleus</location>
    </subcellularLocation>
</comment>
<accession>A0A671KB76</accession>
<evidence type="ECO:0000256" key="5">
    <source>
        <dbReference type="ARBA" id="ARBA00022840"/>
    </source>
</evidence>
<feature type="domain" description="Checkpoint protein RAD24-like helical bundle" evidence="9">
    <location>
        <begin position="396"/>
        <end position="520"/>
    </location>
</feature>
<reference evidence="10" key="1">
    <citation type="submission" date="2025-08" db="UniProtKB">
        <authorList>
            <consortium name="Ensembl"/>
        </authorList>
    </citation>
    <scope>IDENTIFICATION</scope>
</reference>
<evidence type="ECO:0000256" key="2">
    <source>
        <dbReference type="ARBA" id="ARBA00006168"/>
    </source>
</evidence>
<dbReference type="OrthoDB" id="10265971at2759"/>
<evidence type="ECO:0000256" key="8">
    <source>
        <dbReference type="SAM" id="MobiDB-lite"/>
    </source>
</evidence>
<proteinExistence type="inferred from homology"/>
<dbReference type="GO" id="GO:0031389">
    <property type="term" value="C:Rad17 RFC-like complex"/>
    <property type="evidence" value="ECO:0007669"/>
    <property type="project" value="InterPro"/>
</dbReference>
<dbReference type="InterPro" id="IPR057927">
    <property type="entry name" value="RAD24-like_helical"/>
</dbReference>
<dbReference type="InterPro" id="IPR018324">
    <property type="entry name" value="Rad17/Rad24_fun/met"/>
</dbReference>
<dbReference type="GO" id="GO:0033314">
    <property type="term" value="P:mitotic DNA replication checkpoint signaling"/>
    <property type="evidence" value="ECO:0007669"/>
    <property type="project" value="TreeGrafter"/>
</dbReference>
<sequence>MSESMMSKLSLGRKQSSGKINSWVEPSFGELLGGANRSLKKGPLSGESKTTRWPSTGDQAEKKSRKRKVDPHVSSNQISVSSEAYKPDQDEPWVDMYAPQSQAELAVHKKKVEEVESWLTVHLDKSKKGGTILLLTGPSGCGKTATVQVLAKDLGFQIQEWSNPSTTSQYKTEDLFTQSFDPDSRFNRFHGSSQTGLFQEYLLRANKYNRLQMSGEKVTEDRKIILIEEFPNQFYRQPGCLHDILRQFIKTGRCPLVLIVSDSLSGDKNSRLLFKDVLHELEIHNISFNPVAPTSMMKVLSRIVTIEAGKSSGRISVPDKGSLDLLCSGSSGDIRCAINNLQFSSFTDNCLERRLWASKKGKSAAKPTIRAKGRSKSSKSTDMLDESPAIGGKDASLFLFRALGKILYCKRESYESTQAPKLPPHLTDHQRDKLLVDPELVIERSHMSGEFFNLYLHQNYPDFFSDVEDIAQASEYLSDADFLTAEWSSRSTMLEYGSSVATRGLLHSNSSRAQASSQSTAGFRPLHKPHWLHINKMYRENYLTAQSLFLNFCLTPVSLLTELVPYLAKLTNPMRNKAQIAFIQNVGQLSQKRVPGRLRLEALNDKDPGILDTDSENEDSSAAQSLDPESAPGNATTEPNLPNSQDPSGELSASQPQPTSTEALYNEDLLIEEYDSD</sequence>
<gene>
    <name evidence="10" type="primary">rad17</name>
</gene>
<dbReference type="Proteomes" id="UP000472260">
    <property type="component" value="Unassembled WGS sequence"/>
</dbReference>
<keyword evidence="6" id="KW-0539">Nucleus</keyword>
<reference evidence="10" key="2">
    <citation type="submission" date="2025-09" db="UniProtKB">
        <authorList>
            <consortium name="Ensembl"/>
        </authorList>
    </citation>
    <scope>IDENTIFICATION</scope>
</reference>
<evidence type="ECO:0000256" key="3">
    <source>
        <dbReference type="ARBA" id="ARBA00022741"/>
    </source>
</evidence>
<dbReference type="GO" id="GO:0000077">
    <property type="term" value="P:DNA damage checkpoint signaling"/>
    <property type="evidence" value="ECO:0007669"/>
    <property type="project" value="InterPro"/>
</dbReference>
<feature type="compositionally biased region" description="Polar residues" evidence="8">
    <location>
        <begin position="633"/>
        <end position="663"/>
    </location>
</feature>
<dbReference type="InterPro" id="IPR004582">
    <property type="entry name" value="Checkpoint_prot_Rad17_Rad24"/>
</dbReference>
<dbReference type="RefSeq" id="XP_016321645.1">
    <property type="nucleotide sequence ID" value="XM_016466159.1"/>
</dbReference>
<dbReference type="PANTHER" id="PTHR12172:SF0">
    <property type="entry name" value="CELL CYCLE CHECKPOINT PROTEIN RAD17"/>
    <property type="match status" value="1"/>
</dbReference>
<evidence type="ECO:0000313" key="11">
    <source>
        <dbReference type="Proteomes" id="UP000472260"/>
    </source>
</evidence>
<dbReference type="KEGG" id="sanh:107672793"/>
<organism evidence="10 11">
    <name type="scientific">Sinocyclocheilus anshuiensis</name>
    <dbReference type="NCBI Taxonomy" id="1608454"/>
    <lineage>
        <taxon>Eukaryota</taxon>
        <taxon>Metazoa</taxon>
        <taxon>Chordata</taxon>
        <taxon>Craniata</taxon>
        <taxon>Vertebrata</taxon>
        <taxon>Euteleostomi</taxon>
        <taxon>Actinopterygii</taxon>
        <taxon>Neopterygii</taxon>
        <taxon>Teleostei</taxon>
        <taxon>Ostariophysi</taxon>
        <taxon>Cypriniformes</taxon>
        <taxon>Cyprinidae</taxon>
        <taxon>Cyprininae</taxon>
        <taxon>Sinocyclocheilus</taxon>
    </lineage>
</organism>
<keyword evidence="3" id="KW-0547">Nucleotide-binding</keyword>
<name>A0A671KB76_9TELE</name>
<dbReference type="GO" id="GO:0005634">
    <property type="term" value="C:nucleus"/>
    <property type="evidence" value="ECO:0007669"/>
    <property type="project" value="UniProtKB-SubCell"/>
</dbReference>
<dbReference type="CDD" id="cd18139">
    <property type="entry name" value="HLD_clamp_RarA"/>
    <property type="match status" value="1"/>
</dbReference>
<protein>
    <submittedName>
        <fullName evidence="10">Cell cycle checkpoint protein RAD17-like</fullName>
    </submittedName>
</protein>
<evidence type="ECO:0000256" key="7">
    <source>
        <dbReference type="ARBA" id="ARBA00023306"/>
    </source>
</evidence>
<dbReference type="GO" id="GO:0003682">
    <property type="term" value="F:chromatin binding"/>
    <property type="evidence" value="ECO:0007669"/>
    <property type="project" value="TreeGrafter"/>
</dbReference>
<feature type="region of interest" description="Disordered" evidence="8">
    <location>
        <begin position="605"/>
        <end position="677"/>
    </location>
</feature>
<dbReference type="SUPFAM" id="SSF52540">
    <property type="entry name" value="P-loop containing nucleoside triphosphate hydrolases"/>
    <property type="match status" value="1"/>
</dbReference>
<keyword evidence="5" id="KW-0067">ATP-binding</keyword>
<dbReference type="AlphaFoldDB" id="A0A671KB76"/>
<feature type="compositionally biased region" description="Basic residues" evidence="8">
    <location>
        <begin position="362"/>
        <end position="377"/>
    </location>
</feature>
<dbReference type="Pfam" id="PF25812">
    <property type="entry name" value="RAD24_helical"/>
    <property type="match status" value="1"/>
</dbReference>
<dbReference type="RefSeq" id="XP_016321644.1">
    <property type="nucleotide sequence ID" value="XM_016466158.1"/>
</dbReference>
<dbReference type="PANTHER" id="PTHR12172">
    <property type="entry name" value="CELL CYCLE CHECKPOINT PROTEIN RAD17"/>
    <property type="match status" value="1"/>
</dbReference>
<dbReference type="GO" id="GO:0006281">
    <property type="term" value="P:DNA repair"/>
    <property type="evidence" value="ECO:0007669"/>
    <property type="project" value="InterPro"/>
</dbReference>
<feature type="compositionally biased region" description="Polar residues" evidence="8">
    <location>
        <begin position="47"/>
        <end position="58"/>
    </location>
</feature>
<feature type="compositionally biased region" description="Polar residues" evidence="8">
    <location>
        <begin position="73"/>
        <end position="82"/>
    </location>
</feature>
<evidence type="ECO:0000259" key="9">
    <source>
        <dbReference type="Pfam" id="PF25812"/>
    </source>
</evidence>
<dbReference type="CTD" id="5884"/>
<keyword evidence="4" id="KW-0227">DNA damage</keyword>
<dbReference type="FunFam" id="3.40.50.300:FF:001661">
    <property type="entry name" value="RAD17 checkpoint clamp loader component"/>
    <property type="match status" value="1"/>
</dbReference>
<dbReference type="Ensembl" id="ENSSANT00000005053.1">
    <property type="protein sequence ID" value="ENSSANP00000004700.1"/>
    <property type="gene ID" value="ENSSANG00000002443.1"/>
</dbReference>
<comment type="similarity">
    <text evidence="2">Belongs to the rad17/RAD24 family.</text>
</comment>
<dbReference type="InterPro" id="IPR027417">
    <property type="entry name" value="P-loop_NTPase"/>
</dbReference>